<reference evidence="4 5" key="1">
    <citation type="journal article" date="2012" name="Stand. Genomic Sci.">
        <title>Complete genome sequence of Terriglobus saanensis type strain SP1PR4(T), an Acidobacteria from tundra soil.</title>
        <authorList>
            <person name="Rawat S.R."/>
            <person name="Mannisto M.K."/>
            <person name="Starovoytov V."/>
            <person name="Goodwin L."/>
            <person name="Nolan M."/>
            <person name="Hauser L."/>
            <person name="Land M."/>
            <person name="Davenport K.W."/>
            <person name="Woyke T."/>
            <person name="Haggblom M.M."/>
        </authorList>
    </citation>
    <scope>NUCLEOTIDE SEQUENCE</scope>
    <source>
        <strain evidence="5">ATCC BAA-1853 / DSM 23119 / SP1PR4</strain>
    </source>
</reference>
<dbReference type="HOGENOM" id="CLU_087351_1_0_0"/>
<keyword evidence="2" id="KW-0012">Acyltransferase</keyword>
<dbReference type="InterPro" id="IPR016181">
    <property type="entry name" value="Acyl_CoA_acyltransferase"/>
</dbReference>
<name>E8V6W4_TERSS</name>
<dbReference type="STRING" id="401053.AciPR4_3158"/>
<evidence type="ECO:0000313" key="5">
    <source>
        <dbReference type="Proteomes" id="UP000006844"/>
    </source>
</evidence>
<evidence type="ECO:0000256" key="1">
    <source>
        <dbReference type="ARBA" id="ARBA00022679"/>
    </source>
</evidence>
<dbReference type="InterPro" id="IPR050832">
    <property type="entry name" value="Bact_Acetyltransf"/>
</dbReference>
<dbReference type="CDD" id="cd04301">
    <property type="entry name" value="NAT_SF"/>
    <property type="match status" value="1"/>
</dbReference>
<dbReference type="eggNOG" id="COG3153">
    <property type="taxonomic scope" value="Bacteria"/>
</dbReference>
<keyword evidence="5" id="KW-1185">Reference proteome</keyword>
<dbReference type="PANTHER" id="PTHR43877:SF1">
    <property type="entry name" value="ACETYLTRANSFERASE"/>
    <property type="match status" value="1"/>
</dbReference>
<dbReference type="Proteomes" id="UP000006844">
    <property type="component" value="Chromosome"/>
</dbReference>
<gene>
    <name evidence="4" type="ordered locus">AciPR4_3158</name>
</gene>
<evidence type="ECO:0000313" key="4">
    <source>
        <dbReference type="EMBL" id="ADV83916.1"/>
    </source>
</evidence>
<proteinExistence type="predicted"/>
<accession>E8V6W4</accession>
<dbReference type="OrthoDB" id="118465at2"/>
<dbReference type="InterPro" id="IPR000182">
    <property type="entry name" value="GNAT_dom"/>
</dbReference>
<dbReference type="Pfam" id="PF00583">
    <property type="entry name" value="Acetyltransf_1"/>
    <property type="match status" value="1"/>
</dbReference>
<sequence>MSTEEFQIRRAEPRDIPELRELIELSVRHLQKNDYSAAQIEGALGHALGLDTQLVEDGTYFVAAPIAEPDRIVASGGWSYRRTLFGSDHGPNRELTLLDPATEPAKIRAIFVHHGWSRRGLGTLMLKHCEDAAHEAGFRKLEMGSTLTGVPLYSLKGYLPREYRTIPLPNGETLPIVHMTKTL</sequence>
<organism evidence="4 5">
    <name type="scientific">Terriglobus saanensis (strain ATCC BAA-1853 / DSM 23119 / SP1PR4)</name>
    <dbReference type="NCBI Taxonomy" id="401053"/>
    <lineage>
        <taxon>Bacteria</taxon>
        <taxon>Pseudomonadati</taxon>
        <taxon>Acidobacteriota</taxon>
        <taxon>Terriglobia</taxon>
        <taxon>Terriglobales</taxon>
        <taxon>Acidobacteriaceae</taxon>
        <taxon>Terriglobus</taxon>
    </lineage>
</organism>
<dbReference type="EMBL" id="CP002467">
    <property type="protein sequence ID" value="ADV83916.1"/>
    <property type="molecule type" value="Genomic_DNA"/>
</dbReference>
<dbReference type="Gene3D" id="3.40.630.30">
    <property type="match status" value="1"/>
</dbReference>
<dbReference type="RefSeq" id="WP_013569647.1">
    <property type="nucleotide sequence ID" value="NC_014963.1"/>
</dbReference>
<dbReference type="GO" id="GO:0016747">
    <property type="term" value="F:acyltransferase activity, transferring groups other than amino-acyl groups"/>
    <property type="evidence" value="ECO:0007669"/>
    <property type="project" value="InterPro"/>
</dbReference>
<dbReference type="SUPFAM" id="SSF55729">
    <property type="entry name" value="Acyl-CoA N-acyltransferases (Nat)"/>
    <property type="match status" value="1"/>
</dbReference>
<dbReference type="KEGG" id="tsa:AciPR4_3158"/>
<evidence type="ECO:0000256" key="2">
    <source>
        <dbReference type="ARBA" id="ARBA00023315"/>
    </source>
</evidence>
<dbReference type="PANTHER" id="PTHR43877">
    <property type="entry name" value="AMINOALKYLPHOSPHONATE N-ACETYLTRANSFERASE-RELATED-RELATED"/>
    <property type="match status" value="1"/>
</dbReference>
<protein>
    <submittedName>
        <fullName evidence="4">GCN5-related N-acetyltransferase</fullName>
    </submittedName>
</protein>
<dbReference type="AlphaFoldDB" id="E8V6W4"/>
<feature type="domain" description="N-acetyltransferase" evidence="3">
    <location>
        <begin position="6"/>
        <end position="183"/>
    </location>
</feature>
<dbReference type="PROSITE" id="PS51186">
    <property type="entry name" value="GNAT"/>
    <property type="match status" value="1"/>
</dbReference>
<keyword evidence="1 4" id="KW-0808">Transferase</keyword>
<evidence type="ECO:0000259" key="3">
    <source>
        <dbReference type="PROSITE" id="PS51186"/>
    </source>
</evidence>